<feature type="compositionally biased region" description="Polar residues" evidence="7">
    <location>
        <begin position="89"/>
        <end position="100"/>
    </location>
</feature>
<keyword evidence="10" id="KW-1185">Reference proteome</keyword>
<gene>
    <name evidence="9" type="ORF">KQX54_007635</name>
</gene>
<feature type="compositionally biased region" description="Basic and acidic residues" evidence="7">
    <location>
        <begin position="32"/>
        <end position="46"/>
    </location>
</feature>
<feature type="compositionally biased region" description="Polar residues" evidence="7">
    <location>
        <begin position="256"/>
        <end position="266"/>
    </location>
</feature>
<dbReference type="AlphaFoldDB" id="A0AAV7J3F1"/>
<evidence type="ECO:0000256" key="7">
    <source>
        <dbReference type="SAM" id="MobiDB-lite"/>
    </source>
</evidence>
<comment type="similarity">
    <text evidence="1">Belongs to the HTATSF1 family.</text>
</comment>
<dbReference type="FunFam" id="3.30.70.330:FF:000105">
    <property type="entry name" value="HIV Tat-specific factor 1 homolog"/>
    <property type="match status" value="1"/>
</dbReference>
<dbReference type="InterPro" id="IPR012677">
    <property type="entry name" value="Nucleotide-bd_a/b_plait_sf"/>
</dbReference>
<name>A0AAV7J3F1_COTGL</name>
<dbReference type="InterPro" id="IPR034393">
    <property type="entry name" value="TatSF1-like"/>
</dbReference>
<dbReference type="PANTHER" id="PTHR15608">
    <property type="entry name" value="SPLICING FACTOR U2AF-ASSOCIATED PROTEIN 2"/>
    <property type="match status" value="1"/>
</dbReference>
<feature type="compositionally biased region" description="Acidic residues" evidence="7">
    <location>
        <begin position="58"/>
        <end position="72"/>
    </location>
</feature>
<feature type="region of interest" description="Disordered" evidence="7">
    <location>
        <begin position="1"/>
        <end position="102"/>
    </location>
</feature>
<feature type="domain" description="RRM" evidence="8">
    <location>
        <begin position="304"/>
        <end position="388"/>
    </location>
</feature>
<dbReference type="PROSITE" id="PS50102">
    <property type="entry name" value="RRM"/>
    <property type="match status" value="2"/>
</dbReference>
<dbReference type="CDD" id="cd12282">
    <property type="entry name" value="RRM2_TatSF1_like"/>
    <property type="match status" value="1"/>
</dbReference>
<dbReference type="SUPFAM" id="SSF54928">
    <property type="entry name" value="RNA-binding domain, RBD"/>
    <property type="match status" value="2"/>
</dbReference>
<feature type="compositionally biased region" description="Basic and acidic residues" evidence="7">
    <location>
        <begin position="73"/>
        <end position="88"/>
    </location>
</feature>
<dbReference type="GO" id="GO:0005684">
    <property type="term" value="C:U2-type spliceosomal complex"/>
    <property type="evidence" value="ECO:0007669"/>
    <property type="project" value="TreeGrafter"/>
</dbReference>
<keyword evidence="4 6" id="KW-0694">RNA-binding</keyword>
<dbReference type="InterPro" id="IPR000504">
    <property type="entry name" value="RRM_dom"/>
</dbReference>
<keyword evidence="2" id="KW-0507">mRNA processing</keyword>
<feature type="compositionally biased region" description="Basic and acidic residues" evidence="7">
    <location>
        <begin position="185"/>
        <end position="200"/>
    </location>
</feature>
<dbReference type="Gene3D" id="3.30.70.330">
    <property type="match status" value="2"/>
</dbReference>
<proteinExistence type="inferred from homology"/>
<reference evidence="9 10" key="1">
    <citation type="journal article" date="2021" name="J. Hered.">
        <title>A chromosome-level genome assembly of the parasitoid wasp, Cotesia glomerata (Hymenoptera: Braconidae).</title>
        <authorList>
            <person name="Pinto B.J."/>
            <person name="Weis J.J."/>
            <person name="Gamble T."/>
            <person name="Ode P.J."/>
            <person name="Paul R."/>
            <person name="Zaspel J.M."/>
        </authorList>
    </citation>
    <scope>NUCLEOTIDE SEQUENCE [LARGE SCALE GENOMIC DNA]</scope>
    <source>
        <strain evidence="9">CgM1</strain>
    </source>
</reference>
<accession>A0AAV7J3F1</accession>
<evidence type="ECO:0000256" key="5">
    <source>
        <dbReference type="ARBA" id="ARBA00023187"/>
    </source>
</evidence>
<dbReference type="EMBL" id="JAHXZJ010000002">
    <property type="protein sequence ID" value="KAH0563869.1"/>
    <property type="molecule type" value="Genomic_DNA"/>
</dbReference>
<dbReference type="GO" id="GO:0003723">
    <property type="term" value="F:RNA binding"/>
    <property type="evidence" value="ECO:0007669"/>
    <property type="project" value="UniProtKB-UniRule"/>
</dbReference>
<evidence type="ECO:0000256" key="2">
    <source>
        <dbReference type="ARBA" id="ARBA00022664"/>
    </source>
</evidence>
<evidence type="ECO:0000256" key="3">
    <source>
        <dbReference type="ARBA" id="ARBA00022737"/>
    </source>
</evidence>
<feature type="region of interest" description="Disordered" evidence="7">
    <location>
        <begin position="256"/>
        <end position="286"/>
    </location>
</feature>
<dbReference type="InterPro" id="IPR034392">
    <property type="entry name" value="TatSF1-like_RRM1"/>
</dbReference>
<dbReference type="Pfam" id="PF00076">
    <property type="entry name" value="RRM_1"/>
    <property type="match status" value="2"/>
</dbReference>
<evidence type="ECO:0000313" key="9">
    <source>
        <dbReference type="EMBL" id="KAH0563869.1"/>
    </source>
</evidence>
<organism evidence="9 10">
    <name type="scientific">Cotesia glomerata</name>
    <name type="common">Lepidopteran parasitic wasp</name>
    <name type="synonym">Apanteles glomeratus</name>
    <dbReference type="NCBI Taxonomy" id="32391"/>
    <lineage>
        <taxon>Eukaryota</taxon>
        <taxon>Metazoa</taxon>
        <taxon>Ecdysozoa</taxon>
        <taxon>Arthropoda</taxon>
        <taxon>Hexapoda</taxon>
        <taxon>Insecta</taxon>
        <taxon>Pterygota</taxon>
        <taxon>Neoptera</taxon>
        <taxon>Endopterygota</taxon>
        <taxon>Hymenoptera</taxon>
        <taxon>Apocrita</taxon>
        <taxon>Ichneumonoidea</taxon>
        <taxon>Braconidae</taxon>
        <taxon>Microgastrinae</taxon>
        <taxon>Cotesia</taxon>
    </lineage>
</organism>
<evidence type="ECO:0000256" key="6">
    <source>
        <dbReference type="PROSITE-ProRule" id="PRU00176"/>
    </source>
</evidence>
<protein>
    <recommendedName>
        <fullName evidence="8">RRM domain-containing protein</fullName>
    </recommendedName>
</protein>
<dbReference type="GO" id="GO:0005686">
    <property type="term" value="C:U2 snRNP"/>
    <property type="evidence" value="ECO:0007669"/>
    <property type="project" value="TreeGrafter"/>
</dbReference>
<keyword evidence="5" id="KW-0508">mRNA splicing</keyword>
<dbReference type="InterPro" id="IPR035979">
    <property type="entry name" value="RBD_domain_sf"/>
</dbReference>
<keyword evidence="3" id="KW-0677">Repeat</keyword>
<evidence type="ECO:0000256" key="4">
    <source>
        <dbReference type="ARBA" id="ARBA00022884"/>
    </source>
</evidence>
<dbReference type="CDD" id="cd12281">
    <property type="entry name" value="RRM1_TatSF1_like"/>
    <property type="match status" value="1"/>
</dbReference>
<feature type="domain" description="RRM" evidence="8">
    <location>
        <begin position="434"/>
        <end position="519"/>
    </location>
</feature>
<dbReference type="PANTHER" id="PTHR15608:SF0">
    <property type="entry name" value="HIV TAT-SPECIFIC FACTOR 1"/>
    <property type="match status" value="1"/>
</dbReference>
<evidence type="ECO:0000256" key="1">
    <source>
        <dbReference type="ARBA" id="ARBA00007747"/>
    </source>
</evidence>
<sequence length="546" mass="62438">MTAPNSSMDELSKSPESDENNSITQVLDVQDNESKSNEETSSDKPIVEVSEVKNNIDNNDEDDEENEDEGGDDNDKTEKLEDKNKQVAEKQSASNDVSSDYSKHLTYEGDLCIYTEPETGNKLVWNSQENKWIPKDKDKTEDENNAEIMKNYEYDGNNYIYTDKTTNIAYKFDQDKNEWVVKNDAKKGESNSGEDAKGADDQASATSLSSNGAKIQTDNDIEYFWDSEKNAWFPKVDDDFMAIYQMNYGFIDPNTTKGAPTRTVTRSPPPKVETKAEKELKKQELKRKAAEPPTWFEIDDAHNTSVYISGLPLDISMDELVELVEKYGVIARDDKNKNKIKLYLDPEGNPKGDAVCTYIKIESVDLALKFLDGTRIRGKTLSAQRAKFQLKGTYDPTLKPKRKKKDKDRQKKKMEKILGWTPEPLPNQPLKCHRVVVLKNLFTPKDFEKDITLSLEYKQDIQSECAKCGDVTKVDVHELHPEGVAVVKFRQPEEADKCVELMNGRWFNQRKIIAEIWDGKTKYKIKETEAEIEERLNKYGDELENS</sequence>
<evidence type="ECO:0000313" key="10">
    <source>
        <dbReference type="Proteomes" id="UP000826195"/>
    </source>
</evidence>
<dbReference type="SMART" id="SM00360">
    <property type="entry name" value="RRM"/>
    <property type="match status" value="2"/>
</dbReference>
<evidence type="ECO:0000259" key="8">
    <source>
        <dbReference type="PROSITE" id="PS50102"/>
    </source>
</evidence>
<feature type="region of interest" description="Disordered" evidence="7">
    <location>
        <begin position="185"/>
        <end position="211"/>
    </location>
</feature>
<dbReference type="Proteomes" id="UP000826195">
    <property type="component" value="Unassembled WGS sequence"/>
</dbReference>
<dbReference type="GO" id="GO:0000398">
    <property type="term" value="P:mRNA splicing, via spliceosome"/>
    <property type="evidence" value="ECO:0007669"/>
    <property type="project" value="InterPro"/>
</dbReference>
<comment type="caution">
    <text evidence="9">The sequence shown here is derived from an EMBL/GenBank/DDBJ whole genome shotgun (WGS) entry which is preliminary data.</text>
</comment>
<feature type="compositionally biased region" description="Basic and acidic residues" evidence="7">
    <location>
        <begin position="272"/>
        <end position="286"/>
    </location>
</feature>